<dbReference type="RefSeq" id="WP_145956227.1">
    <property type="nucleotide sequence ID" value="NZ_LT907782.1"/>
</dbReference>
<dbReference type="GO" id="GO:0003677">
    <property type="term" value="F:DNA binding"/>
    <property type="evidence" value="ECO:0007669"/>
    <property type="project" value="UniProtKB-KW"/>
</dbReference>
<evidence type="ECO:0000259" key="4">
    <source>
        <dbReference type="Pfam" id="PF01420"/>
    </source>
</evidence>
<evidence type="ECO:0000313" key="5">
    <source>
        <dbReference type="EMBL" id="SNX60328.1"/>
    </source>
</evidence>
<keyword evidence="2" id="KW-0680">Restriction system</keyword>
<dbReference type="PANTHER" id="PTHR30408">
    <property type="entry name" value="TYPE-1 RESTRICTION ENZYME ECOKI SPECIFICITY PROTEIN"/>
    <property type="match status" value="1"/>
</dbReference>
<organism evidence="5 6">
    <name type="scientific">Nitrosomonas ureae</name>
    <dbReference type="NCBI Taxonomy" id="44577"/>
    <lineage>
        <taxon>Bacteria</taxon>
        <taxon>Pseudomonadati</taxon>
        <taxon>Pseudomonadota</taxon>
        <taxon>Betaproteobacteria</taxon>
        <taxon>Nitrosomonadales</taxon>
        <taxon>Nitrosomonadaceae</taxon>
        <taxon>Nitrosomonas</taxon>
    </lineage>
</organism>
<dbReference type="PANTHER" id="PTHR30408:SF13">
    <property type="entry name" value="TYPE I RESTRICTION ENZYME HINDI SPECIFICITY SUBUNIT"/>
    <property type="match status" value="1"/>
</dbReference>
<feature type="domain" description="Type I restriction modification DNA specificity" evidence="4">
    <location>
        <begin position="253"/>
        <end position="356"/>
    </location>
</feature>
<sequence>MNSKIKHKVDMTGDEFVEFCGELKKKKKFQKSLPMFPTPVPKLPKDWVWSCLSKISERVSVGHVGPTSEFFSNESDGVPFIRSQDVRPGRLMLDGALYIVPSFHERLKKSQLKAGDVLIVRVGANRGDTCDVPQGIGKLNCANVVFARLIEPNRFVTYFFRSSFGREMLLSVTTGSAQGVINTQTVARLPLPVPPLVTQQKIGAILSAYDELIENNQRRIALLEKMAEEIYREWFVRLRFPGYEKVKKVKGVPEGWDVKKLGSVLELCYGKALKDDDRVSGEFHVYGSSGVVGTHNEALVKTPGLIVGRKGNVGSVYWSDRGFFPIDTVYYVKSVLPNSFLYFLLRSMNFINNDAAVPGLNRNQAYSNLFFLPPAQLIKRYVEIADSLFKMKRVFTRKNEYLTSMRDKLLPRLISGKLSVEHLDIRFPPGMEDRS</sequence>
<dbReference type="InterPro" id="IPR000055">
    <property type="entry name" value="Restrct_endonuc_typeI_TRD"/>
</dbReference>
<protein>
    <submittedName>
        <fullName evidence="5">Type I restriction enzyme, S subunit</fullName>
    </submittedName>
</protein>
<dbReference type="GO" id="GO:0009307">
    <property type="term" value="P:DNA restriction-modification system"/>
    <property type="evidence" value="ECO:0007669"/>
    <property type="project" value="UniProtKB-KW"/>
</dbReference>
<dbReference type="AlphaFoldDB" id="A0A285BZN4"/>
<dbReference type="InterPro" id="IPR052021">
    <property type="entry name" value="Type-I_RS_S_subunit"/>
</dbReference>
<dbReference type="Pfam" id="PF01420">
    <property type="entry name" value="Methylase_S"/>
    <property type="match status" value="2"/>
</dbReference>
<name>A0A285BZN4_9PROT</name>
<dbReference type="Proteomes" id="UP000242498">
    <property type="component" value="Chromosome I"/>
</dbReference>
<dbReference type="CDD" id="cd17267">
    <property type="entry name" value="RMtype1_S_EcoAO83I-TRD1-CR1_like"/>
    <property type="match status" value="1"/>
</dbReference>
<proteinExistence type="inferred from homology"/>
<keyword evidence="3" id="KW-0238">DNA-binding</keyword>
<evidence type="ECO:0000313" key="6">
    <source>
        <dbReference type="Proteomes" id="UP000242498"/>
    </source>
</evidence>
<accession>A0A285BZN4</accession>
<comment type="similarity">
    <text evidence="1">Belongs to the type-I restriction system S methylase family.</text>
</comment>
<gene>
    <name evidence="5" type="ORF">SAMN06296273_1790</name>
</gene>
<feature type="domain" description="Type I restriction modification DNA specificity" evidence="4">
    <location>
        <begin position="46"/>
        <end position="224"/>
    </location>
</feature>
<dbReference type="REBASE" id="217137">
    <property type="entry name" value="S.NurNm15ORF1791P"/>
</dbReference>
<evidence type="ECO:0000256" key="2">
    <source>
        <dbReference type="ARBA" id="ARBA00022747"/>
    </source>
</evidence>
<dbReference type="SUPFAM" id="SSF116734">
    <property type="entry name" value="DNA methylase specificity domain"/>
    <property type="match status" value="2"/>
</dbReference>
<evidence type="ECO:0000256" key="3">
    <source>
        <dbReference type="ARBA" id="ARBA00023125"/>
    </source>
</evidence>
<evidence type="ECO:0000256" key="1">
    <source>
        <dbReference type="ARBA" id="ARBA00010923"/>
    </source>
</evidence>
<dbReference type="EMBL" id="LT907782">
    <property type="protein sequence ID" value="SNX60328.1"/>
    <property type="molecule type" value="Genomic_DNA"/>
</dbReference>
<reference evidence="5 6" key="1">
    <citation type="submission" date="2017-08" db="EMBL/GenBank/DDBJ databases">
        <authorList>
            <person name="de Groot N.N."/>
        </authorList>
    </citation>
    <scope>NUCLEOTIDE SEQUENCE [LARGE SCALE GENOMIC DNA]</scope>
    <source>
        <strain evidence="5 6">Nm15</strain>
    </source>
</reference>
<dbReference type="Gene3D" id="3.90.220.20">
    <property type="entry name" value="DNA methylase specificity domains"/>
    <property type="match status" value="2"/>
</dbReference>
<dbReference type="InterPro" id="IPR044946">
    <property type="entry name" value="Restrct_endonuc_typeI_TRD_sf"/>
</dbReference>
<dbReference type="OrthoDB" id="9798929at2"/>